<dbReference type="OMA" id="GWANEKL"/>
<keyword evidence="2" id="KW-0472">Membrane</keyword>
<dbReference type="GO" id="GO:0005886">
    <property type="term" value="C:plasma membrane"/>
    <property type="evidence" value="ECO:0007669"/>
    <property type="project" value="UniProtKB-SubCell"/>
</dbReference>
<evidence type="ECO:0000313" key="3">
    <source>
        <dbReference type="EnsemblPlants" id="Bo7g115880.1"/>
    </source>
</evidence>
<comment type="subcellular location">
    <subcellularLocation>
        <location evidence="1">Cell membrane</location>
    </subcellularLocation>
</comment>
<dbReference type="Gene3D" id="3.30.530.20">
    <property type="match status" value="1"/>
</dbReference>
<dbReference type="PANTHER" id="PTHR33789:SF14">
    <property type="entry name" value="GENOME ASSEMBLY, CHROMOSOME: A01"/>
    <property type="match status" value="1"/>
</dbReference>
<dbReference type="Pfam" id="PF10604">
    <property type="entry name" value="Polyketide_cyc2"/>
    <property type="match status" value="1"/>
</dbReference>
<dbReference type="GeneID" id="106305027"/>
<protein>
    <recommendedName>
        <fullName evidence="5">Bet v I/Major latex protein domain-containing protein</fullName>
    </recommendedName>
</protein>
<reference evidence="3 4" key="1">
    <citation type="journal article" date="2014" name="Genome Biol.">
        <title>Transcriptome and methylome profiling reveals relics of genome dominance in the mesopolyploid Brassica oleracea.</title>
        <authorList>
            <person name="Parkin I.A."/>
            <person name="Koh C."/>
            <person name="Tang H."/>
            <person name="Robinson S.J."/>
            <person name="Kagale S."/>
            <person name="Clarke W.E."/>
            <person name="Town C.D."/>
            <person name="Nixon J."/>
            <person name="Krishnakumar V."/>
            <person name="Bidwell S.L."/>
            <person name="Denoeud F."/>
            <person name="Belcram H."/>
            <person name="Links M.G."/>
            <person name="Just J."/>
            <person name="Clarke C."/>
            <person name="Bender T."/>
            <person name="Huebert T."/>
            <person name="Mason A.S."/>
            <person name="Pires J.C."/>
            <person name="Barker G."/>
            <person name="Moore J."/>
            <person name="Walley P.G."/>
            <person name="Manoli S."/>
            <person name="Batley J."/>
            <person name="Edwards D."/>
            <person name="Nelson M.N."/>
            <person name="Wang X."/>
            <person name="Paterson A.H."/>
            <person name="King G."/>
            <person name="Bancroft I."/>
            <person name="Chalhoub B."/>
            <person name="Sharpe A.G."/>
        </authorList>
    </citation>
    <scope>NUCLEOTIDE SEQUENCE</scope>
    <source>
        <strain evidence="3 4">cv. TO1000</strain>
    </source>
</reference>
<dbReference type="KEGG" id="boe:106305027"/>
<sequence>MEQETAASKWEGKQAVQVNRVTVEQAWSVVSDFCNVHEWFPTVDTCHRVEGTDGQTGLVRYCASNKIIDEETKWVKERLVEIDPVGRCLSYEVLENNVGFRSYVATVKVLPVDGGDESDGKICRIEWSFVSDPVDGWTKENLESYVGFCLQHMADTFDFHDKNMSKSHCFLQCEI</sequence>
<dbReference type="FunFam" id="3.30.530.20:FF:000064">
    <property type="entry name" value="Lachrymatory-factor synthase"/>
    <property type="match status" value="1"/>
</dbReference>
<dbReference type="GO" id="GO:0004864">
    <property type="term" value="F:protein phosphatase inhibitor activity"/>
    <property type="evidence" value="ECO:0007669"/>
    <property type="project" value="UniProtKB-ARBA"/>
</dbReference>
<evidence type="ECO:0000256" key="2">
    <source>
        <dbReference type="ARBA" id="ARBA00022475"/>
    </source>
</evidence>
<dbReference type="RefSeq" id="XP_013596861.1">
    <property type="nucleotide sequence ID" value="XM_013741407.1"/>
</dbReference>
<keyword evidence="4" id="KW-1185">Reference proteome</keyword>
<reference evidence="3" key="2">
    <citation type="submission" date="2015-03" db="UniProtKB">
        <authorList>
            <consortium name="EnsemblPlants"/>
        </authorList>
    </citation>
    <scope>IDENTIFICATION</scope>
</reference>
<dbReference type="HOGENOM" id="CLU_101964_0_1_1"/>
<evidence type="ECO:0008006" key="5">
    <source>
        <dbReference type="Google" id="ProtNLM"/>
    </source>
</evidence>
<name>A0A0D3DHE0_BRAOL</name>
<proteinExistence type="predicted"/>
<keyword evidence="2" id="KW-1003">Cell membrane</keyword>
<dbReference type="InterPro" id="IPR019587">
    <property type="entry name" value="Polyketide_cyclase/dehydratase"/>
</dbReference>
<dbReference type="OrthoDB" id="1929286at2759"/>
<evidence type="ECO:0000313" key="4">
    <source>
        <dbReference type="Proteomes" id="UP000032141"/>
    </source>
</evidence>
<accession>A0A0D3DHE0</accession>
<dbReference type="AlphaFoldDB" id="A0A0D3DHE0"/>
<dbReference type="CDD" id="cd07821">
    <property type="entry name" value="PYR_PYL_RCAR_like"/>
    <property type="match status" value="1"/>
</dbReference>
<dbReference type="InterPro" id="IPR023393">
    <property type="entry name" value="START-like_dom_sf"/>
</dbReference>
<dbReference type="PANTHER" id="PTHR33789">
    <property type="entry name" value="LACHRYMATORY-FACTOR SYNTHASE"/>
    <property type="match status" value="1"/>
</dbReference>
<dbReference type="InterPro" id="IPR053249">
    <property type="entry name" value="LFS"/>
</dbReference>
<dbReference type="SUPFAM" id="SSF55961">
    <property type="entry name" value="Bet v1-like"/>
    <property type="match status" value="1"/>
</dbReference>
<evidence type="ECO:0000256" key="1">
    <source>
        <dbReference type="ARBA" id="ARBA00004236"/>
    </source>
</evidence>
<dbReference type="Gramene" id="Bo7g115880.1">
    <property type="protein sequence ID" value="Bo7g115880.1"/>
    <property type="gene ID" value="Bo7g115880"/>
</dbReference>
<dbReference type="Proteomes" id="UP000032141">
    <property type="component" value="Chromosome C7"/>
</dbReference>
<organism evidence="3 4">
    <name type="scientific">Brassica oleracea var. oleracea</name>
    <dbReference type="NCBI Taxonomy" id="109376"/>
    <lineage>
        <taxon>Eukaryota</taxon>
        <taxon>Viridiplantae</taxon>
        <taxon>Streptophyta</taxon>
        <taxon>Embryophyta</taxon>
        <taxon>Tracheophyta</taxon>
        <taxon>Spermatophyta</taxon>
        <taxon>Magnoliopsida</taxon>
        <taxon>eudicotyledons</taxon>
        <taxon>Gunneridae</taxon>
        <taxon>Pentapetalae</taxon>
        <taxon>rosids</taxon>
        <taxon>malvids</taxon>
        <taxon>Brassicales</taxon>
        <taxon>Brassicaceae</taxon>
        <taxon>Brassiceae</taxon>
        <taxon>Brassica</taxon>
    </lineage>
</organism>
<dbReference type="EnsemblPlants" id="Bo7g115880.1">
    <property type="protein sequence ID" value="Bo7g115880.1"/>
    <property type="gene ID" value="Bo7g115880"/>
</dbReference>
<dbReference type="eggNOG" id="ENOG502S1EM">
    <property type="taxonomic scope" value="Eukaryota"/>
</dbReference>